<comment type="caution">
    <text evidence="1">The sequence shown here is derived from an EMBL/GenBank/DDBJ whole genome shotgun (WGS) entry which is preliminary data.</text>
</comment>
<keyword evidence="2" id="KW-1185">Reference proteome</keyword>
<evidence type="ECO:0000313" key="1">
    <source>
        <dbReference type="EMBL" id="CAG8711778.1"/>
    </source>
</evidence>
<evidence type="ECO:0000313" key="2">
    <source>
        <dbReference type="Proteomes" id="UP000789342"/>
    </source>
</evidence>
<accession>A0A9N9HYH7</accession>
<proteinExistence type="predicted"/>
<dbReference type="AlphaFoldDB" id="A0A9N9HYH7"/>
<name>A0A9N9HYH7_9GLOM</name>
<protein>
    <submittedName>
        <fullName evidence="1">4242_t:CDS:1</fullName>
    </submittedName>
</protein>
<feature type="non-terminal residue" evidence="1">
    <location>
        <position position="1"/>
    </location>
</feature>
<dbReference type="Proteomes" id="UP000789342">
    <property type="component" value="Unassembled WGS sequence"/>
</dbReference>
<gene>
    <name evidence="1" type="ORF">AMORRO_LOCUS12729</name>
</gene>
<organism evidence="1 2">
    <name type="scientific">Acaulospora morrowiae</name>
    <dbReference type="NCBI Taxonomy" id="94023"/>
    <lineage>
        <taxon>Eukaryota</taxon>
        <taxon>Fungi</taxon>
        <taxon>Fungi incertae sedis</taxon>
        <taxon>Mucoromycota</taxon>
        <taxon>Glomeromycotina</taxon>
        <taxon>Glomeromycetes</taxon>
        <taxon>Diversisporales</taxon>
        <taxon>Acaulosporaceae</taxon>
        <taxon>Acaulospora</taxon>
    </lineage>
</organism>
<sequence length="57" mass="6327">NFEYSVYRSSLINKVVPIGMPPPKICERISSSEGTPVEINNWPLYGDNRVPGGGFED</sequence>
<reference evidence="1" key="1">
    <citation type="submission" date="2021-06" db="EMBL/GenBank/DDBJ databases">
        <authorList>
            <person name="Kallberg Y."/>
            <person name="Tangrot J."/>
            <person name="Rosling A."/>
        </authorList>
    </citation>
    <scope>NUCLEOTIDE SEQUENCE</scope>
    <source>
        <strain evidence="1">CL551</strain>
    </source>
</reference>
<dbReference type="EMBL" id="CAJVPV010019665">
    <property type="protein sequence ID" value="CAG8711778.1"/>
    <property type="molecule type" value="Genomic_DNA"/>
</dbReference>